<dbReference type="Pfam" id="PF13560">
    <property type="entry name" value="HTH_31"/>
    <property type="match status" value="1"/>
</dbReference>
<dbReference type="EMBL" id="SMKI01000837">
    <property type="protein sequence ID" value="TDC60041.1"/>
    <property type="molecule type" value="Genomic_DNA"/>
</dbReference>
<dbReference type="AlphaFoldDB" id="A0A4R4SAI9"/>
<sequence>MGRPELPVDQAVPRLAALAAFLREQRRLAGATYRELAARARVSEATLKRAASGRTLPRRAVVTEYLTACTAENWRHRTRVLRQGERLWRRARRAVHTPPGAMAVPRPHFVRDAGDLSGALRDLHVAAGRPSLRTMERRAGAFGALPHSTAHRIVRGETVPRTEQQLLAYLRACEVPVPKQAAWLAAWHKARDTQPGNPYQTRALKRLFAA</sequence>
<name>A0A4R4SAI9_9ACTN</name>
<dbReference type="InterPro" id="IPR010982">
    <property type="entry name" value="Lambda_DNA-bd_dom_sf"/>
</dbReference>
<dbReference type="OrthoDB" id="4155684at2"/>
<evidence type="ECO:0000313" key="1">
    <source>
        <dbReference type="EMBL" id="TDC60041.1"/>
    </source>
</evidence>
<organism evidence="1 2">
    <name type="scientific">Streptomyces hainanensis</name>
    <dbReference type="NCBI Taxonomy" id="402648"/>
    <lineage>
        <taxon>Bacteria</taxon>
        <taxon>Bacillati</taxon>
        <taxon>Actinomycetota</taxon>
        <taxon>Actinomycetes</taxon>
        <taxon>Kitasatosporales</taxon>
        <taxon>Streptomycetaceae</taxon>
        <taxon>Streptomyces</taxon>
    </lineage>
</organism>
<comment type="caution">
    <text evidence="1">The sequence shown here is derived from an EMBL/GenBank/DDBJ whole genome shotgun (WGS) entry which is preliminary data.</text>
</comment>
<dbReference type="CDD" id="cd00093">
    <property type="entry name" value="HTH_XRE"/>
    <property type="match status" value="1"/>
</dbReference>
<dbReference type="Proteomes" id="UP000295345">
    <property type="component" value="Unassembled WGS sequence"/>
</dbReference>
<dbReference type="RefSeq" id="WP_132822408.1">
    <property type="nucleotide sequence ID" value="NZ_SMKI01000837.1"/>
</dbReference>
<reference evidence="1 2" key="1">
    <citation type="submission" date="2019-03" db="EMBL/GenBank/DDBJ databases">
        <title>Draft genome sequences of novel Actinobacteria.</title>
        <authorList>
            <person name="Sahin N."/>
            <person name="Ay H."/>
            <person name="Saygin H."/>
        </authorList>
    </citation>
    <scope>NUCLEOTIDE SEQUENCE [LARGE SCALE GENOMIC DNA]</scope>
    <source>
        <strain evidence="1 2">DSM 41900</strain>
    </source>
</reference>
<protein>
    <submittedName>
        <fullName evidence="1">XRE family transcriptional regulator</fullName>
    </submittedName>
</protein>
<gene>
    <name evidence="1" type="ORF">E1283_36305</name>
</gene>
<accession>A0A4R4SAI9</accession>
<evidence type="ECO:0000313" key="2">
    <source>
        <dbReference type="Proteomes" id="UP000295345"/>
    </source>
</evidence>
<dbReference type="SUPFAM" id="SSF47413">
    <property type="entry name" value="lambda repressor-like DNA-binding domains"/>
    <property type="match status" value="1"/>
</dbReference>
<dbReference type="InterPro" id="IPR001387">
    <property type="entry name" value="Cro/C1-type_HTH"/>
</dbReference>
<dbReference type="GO" id="GO:0003677">
    <property type="term" value="F:DNA binding"/>
    <property type="evidence" value="ECO:0007669"/>
    <property type="project" value="InterPro"/>
</dbReference>
<proteinExistence type="predicted"/>
<keyword evidence="2" id="KW-1185">Reference proteome</keyword>
<dbReference type="Gene3D" id="1.10.260.40">
    <property type="entry name" value="lambda repressor-like DNA-binding domains"/>
    <property type="match status" value="1"/>
</dbReference>